<evidence type="ECO:0000256" key="4">
    <source>
        <dbReference type="PROSITE-ProRule" id="PRU00146"/>
    </source>
</evidence>
<dbReference type="PROSITE" id="PS50812">
    <property type="entry name" value="PWWP"/>
    <property type="match status" value="1"/>
</dbReference>
<feature type="compositionally biased region" description="Polar residues" evidence="5">
    <location>
        <begin position="19"/>
        <end position="29"/>
    </location>
</feature>
<evidence type="ECO:0000313" key="10">
    <source>
        <dbReference type="Proteomes" id="UP001438707"/>
    </source>
</evidence>
<dbReference type="PROSITE" id="PS51050">
    <property type="entry name" value="ZF_CW"/>
    <property type="match status" value="1"/>
</dbReference>
<keyword evidence="3" id="KW-0862">Zinc</keyword>
<evidence type="ECO:0000313" key="9">
    <source>
        <dbReference type="EMBL" id="KAK9822973.1"/>
    </source>
</evidence>
<dbReference type="InterPro" id="IPR019787">
    <property type="entry name" value="Znf_PHD-finger"/>
</dbReference>
<feature type="region of interest" description="Disordered" evidence="5">
    <location>
        <begin position="690"/>
        <end position="738"/>
    </location>
</feature>
<comment type="caution">
    <text evidence="9">The sequence shown here is derived from an EMBL/GenBank/DDBJ whole genome shotgun (WGS) entry which is preliminary data.</text>
</comment>
<dbReference type="GO" id="GO:0008270">
    <property type="term" value="F:zinc ion binding"/>
    <property type="evidence" value="ECO:0007669"/>
    <property type="project" value="UniProtKB-KW"/>
</dbReference>
<organism evidence="9 10">
    <name type="scientific">Apatococcus lobatus</name>
    <dbReference type="NCBI Taxonomy" id="904363"/>
    <lineage>
        <taxon>Eukaryota</taxon>
        <taxon>Viridiplantae</taxon>
        <taxon>Chlorophyta</taxon>
        <taxon>core chlorophytes</taxon>
        <taxon>Trebouxiophyceae</taxon>
        <taxon>Chlorellales</taxon>
        <taxon>Chlorellaceae</taxon>
        <taxon>Apatococcus</taxon>
    </lineage>
</organism>
<evidence type="ECO:0000256" key="1">
    <source>
        <dbReference type="ARBA" id="ARBA00022723"/>
    </source>
</evidence>
<keyword evidence="1" id="KW-0479">Metal-binding</keyword>
<evidence type="ECO:0000256" key="2">
    <source>
        <dbReference type="ARBA" id="ARBA00022771"/>
    </source>
</evidence>
<proteinExistence type="predicted"/>
<dbReference type="Gene3D" id="3.30.40.100">
    <property type="match status" value="1"/>
</dbReference>
<evidence type="ECO:0000256" key="5">
    <source>
        <dbReference type="SAM" id="MobiDB-lite"/>
    </source>
</evidence>
<dbReference type="InterPro" id="IPR000313">
    <property type="entry name" value="PWWP_dom"/>
</dbReference>
<dbReference type="PROSITE" id="PS01359">
    <property type="entry name" value="ZF_PHD_1"/>
    <property type="match status" value="1"/>
</dbReference>
<feature type="region of interest" description="Disordered" evidence="5">
    <location>
        <begin position="1127"/>
        <end position="1167"/>
    </location>
</feature>
<feature type="compositionally biased region" description="Polar residues" evidence="5">
    <location>
        <begin position="1280"/>
        <end position="1289"/>
    </location>
</feature>
<feature type="region of interest" description="Disordered" evidence="5">
    <location>
        <begin position="902"/>
        <end position="924"/>
    </location>
</feature>
<keyword evidence="2 4" id="KW-0863">Zinc-finger</keyword>
<dbReference type="InterPro" id="IPR019786">
    <property type="entry name" value="Zinc_finger_PHD-type_CS"/>
</dbReference>
<feature type="domain" description="CW-type" evidence="8">
    <location>
        <begin position="543"/>
        <end position="594"/>
    </location>
</feature>
<dbReference type="InterPro" id="IPR011011">
    <property type="entry name" value="Znf_FYVE_PHD"/>
</dbReference>
<dbReference type="Proteomes" id="UP001438707">
    <property type="component" value="Unassembled WGS sequence"/>
</dbReference>
<name>A0AAW1QP27_9CHLO</name>
<protein>
    <submittedName>
        <fullName evidence="9">Uncharacterized protein</fullName>
    </submittedName>
</protein>
<feature type="domain" description="PHD-type" evidence="6">
    <location>
        <begin position="277"/>
        <end position="328"/>
    </location>
</feature>
<dbReference type="PROSITE" id="PS50016">
    <property type="entry name" value="ZF_PHD_2"/>
    <property type="match status" value="1"/>
</dbReference>
<feature type="domain" description="PWWP" evidence="7">
    <location>
        <begin position="156"/>
        <end position="215"/>
    </location>
</feature>
<keyword evidence="10" id="KW-1185">Reference proteome</keyword>
<evidence type="ECO:0000256" key="3">
    <source>
        <dbReference type="ARBA" id="ARBA00022833"/>
    </source>
</evidence>
<gene>
    <name evidence="9" type="ORF">WJX74_010214</name>
</gene>
<feature type="region of interest" description="Disordered" evidence="5">
    <location>
        <begin position="1223"/>
        <end position="1289"/>
    </location>
</feature>
<dbReference type="CDD" id="cd05162">
    <property type="entry name" value="PWWP"/>
    <property type="match status" value="1"/>
</dbReference>
<accession>A0AAW1QP27</accession>
<evidence type="ECO:0000259" key="6">
    <source>
        <dbReference type="PROSITE" id="PS50016"/>
    </source>
</evidence>
<reference evidence="9 10" key="1">
    <citation type="journal article" date="2024" name="Nat. Commun.">
        <title>Phylogenomics reveals the evolutionary origins of lichenization in chlorophyte algae.</title>
        <authorList>
            <person name="Puginier C."/>
            <person name="Libourel C."/>
            <person name="Otte J."/>
            <person name="Skaloud P."/>
            <person name="Haon M."/>
            <person name="Grisel S."/>
            <person name="Petersen M."/>
            <person name="Berrin J.G."/>
            <person name="Delaux P.M."/>
            <person name="Dal Grande F."/>
            <person name="Keller J."/>
        </authorList>
    </citation>
    <scope>NUCLEOTIDE SEQUENCE [LARGE SCALE GENOMIC DNA]</scope>
    <source>
        <strain evidence="9 10">SAG 2145</strain>
    </source>
</reference>
<evidence type="ECO:0000259" key="8">
    <source>
        <dbReference type="PROSITE" id="PS51050"/>
    </source>
</evidence>
<feature type="region of interest" description="Disordered" evidence="5">
    <location>
        <begin position="61"/>
        <end position="148"/>
    </location>
</feature>
<dbReference type="SUPFAM" id="SSF57903">
    <property type="entry name" value="FYVE/PHD zinc finger"/>
    <property type="match status" value="1"/>
</dbReference>
<feature type="compositionally biased region" description="Basic and acidic residues" evidence="5">
    <location>
        <begin position="1248"/>
        <end position="1259"/>
    </location>
</feature>
<dbReference type="SUPFAM" id="SSF63748">
    <property type="entry name" value="Tudor/PWWP/MBT"/>
    <property type="match status" value="1"/>
</dbReference>
<dbReference type="EMBL" id="JALJOS010000029">
    <property type="protein sequence ID" value="KAK9822973.1"/>
    <property type="molecule type" value="Genomic_DNA"/>
</dbReference>
<dbReference type="Gene3D" id="2.30.30.140">
    <property type="match status" value="1"/>
</dbReference>
<sequence>MIEGSRRGKRKSASLLDHQGSNASDSTQAILPACSVVASARPLRRSPEAGSTVRHLKFTTLIPKTGENDPYATEARQLRSSKVREPEALGKKPVSSKGAAAKAKRQKSELIAPAKSMCTRKSSSTKDSQPDLARQGKPLQRRIQAASRASSRVWLPGTQVWAKLRGSAAWPGAIWSYDLCQRRDAPQLLTSFVEGTVLVRFYGEHSSMWLKPEQLEQPSLDDEDKTSALRSWGRQHHKAKLVEAALSEMEGVESEPRAEVSRMLALQEAYLACPDAADCCDLCGENGAELTCPHCERLFHPICLQPPALTSADLPRQGSWSCPCCGETNQADELAEGDEEAERKLERMGLTPDWIIQAAAHGLFKLERPSEEQPYIKGLLDPCTNSKIAPNIPAEKLYDKQDNGLKLSNSWSGYHIILNPDFSANVQWRFVNRAIDEVENQRVPGVLLMVRNSTDTAYFQRLRPYPRILLRRLAARFKDYDKSPIGFGIVVFCIVKDNCREMYERFYEAFAQMGEPNIPIDKELMQSAEFYALLDRLRQHAEEHQRDHWIQCSLCAKWRIISYDTMVAARDDDWTCKQLRPPYTSCRTLQTKRETFGGRYAAGGADFTDPQVASAWASPANKDHGPALESPEGLMLPPEEALRRPSTELGLTEPPVESTGMRLPAVVPAEIHEADKIMSSATGLALAVGNGATEPSAEPSGTLPSTAPDQPHGPPTPERSTRRALPLASPVSQGLSSLSQPSVEDALAACAGQQAVLKPCAAGSATKNSMQQQQQQQQQHAVLNIRPHGHPIEDSGHRSYQHHLALKPSAQDCVMQHSTLQQQQQQQCSGGTDLLAARQNWPDRDGRNALHPQQPAFLLQSAQASGTQLESKLNSNSHFQQQQHFSGNTLPIPKYLRQQLESRVQQHGIGAHSTPQPCPEYPTPKWTDSVVSEAQPGGFRSLGWKGQAATKAQPLVNSGLRPYAAFTGALPATAAQSLGGYQPPGCGPMYAAAPRRERQASCNAGDNEARGMRVSKKPQEWSGQAVHRSGGHDNSSVIRASGLGMLDMTSQNCVAAGEQGLPVNAASSVGKALTEKQQGAISKLCQAVQAMQQMGAHEHGAGAKLHATPQPAVLQFLTLLQASRRPLSGTSGPCPEHVGQSMTHRQHAAELTSGPHPPTLLQTSQGSSIRGINEACDLGSANPAAAPAEQKNVQQCPGSLGGLDAPPASMGLLDAEHAACASPPAHFGGGQQQERAHASQHASCRSPSRLDEGSHDPPHPSRLQLMEGPMTHPHPGAASTPGTHAASNASVTGQCIIEQGMHHFKKPQLSSERACMKTLRNLTKLPPRQQGPVEAGTARSEERWQVLTGLELARQARIAANRAYLAGLKVGPEAMHDGRIKPLAPDDPLMLLAAKTMAQQAALKEASNQVEEAKRQWHWGSRARMRRRTELQAELVAMDEEDKAAKTLIEAAQAALQEVKLQQVVPGNVTTG</sequence>
<dbReference type="InterPro" id="IPR013083">
    <property type="entry name" value="Znf_RING/FYVE/PHD"/>
</dbReference>
<dbReference type="Pfam" id="PF00855">
    <property type="entry name" value="PWWP"/>
    <property type="match status" value="1"/>
</dbReference>
<feature type="region of interest" description="Disordered" evidence="5">
    <location>
        <begin position="1"/>
        <end position="29"/>
    </location>
</feature>
<dbReference type="InterPro" id="IPR011124">
    <property type="entry name" value="Znf_CW"/>
</dbReference>
<dbReference type="Pfam" id="PF07496">
    <property type="entry name" value="zf-CW"/>
    <property type="match status" value="1"/>
</dbReference>
<evidence type="ECO:0000259" key="7">
    <source>
        <dbReference type="PROSITE" id="PS50812"/>
    </source>
</evidence>
<feature type="region of interest" description="Disordered" evidence="5">
    <location>
        <begin position="997"/>
        <end position="1035"/>
    </location>
</feature>
<dbReference type="Gene3D" id="3.30.40.10">
    <property type="entry name" value="Zinc/RING finger domain, C3HC4 (zinc finger)"/>
    <property type="match status" value="1"/>
</dbReference>